<keyword evidence="2" id="KW-1185">Reference proteome</keyword>
<evidence type="ECO:0000313" key="1">
    <source>
        <dbReference type="EMBL" id="KAK9193993.1"/>
    </source>
</evidence>
<comment type="caution">
    <text evidence="1">The sequence shown here is derived from an EMBL/GenBank/DDBJ whole genome shotgun (WGS) entry which is preliminary data.</text>
</comment>
<dbReference type="Proteomes" id="UP001428341">
    <property type="component" value="Unassembled WGS sequence"/>
</dbReference>
<name>A0AAP0QIV8_9ROSI</name>
<reference evidence="1 2" key="1">
    <citation type="submission" date="2024-05" db="EMBL/GenBank/DDBJ databases">
        <title>Haplotype-resolved chromosome-level genome assembly of Huyou (Citrus changshanensis).</title>
        <authorList>
            <person name="Miao C."/>
            <person name="Chen W."/>
            <person name="Wu Y."/>
            <person name="Wang L."/>
            <person name="Zhao S."/>
            <person name="Grierson D."/>
            <person name="Xu C."/>
            <person name="Chen K."/>
        </authorList>
    </citation>
    <scope>NUCLEOTIDE SEQUENCE [LARGE SCALE GENOMIC DNA]</scope>
    <source>
        <strain evidence="1">01-14</strain>
        <tissue evidence="1">Leaf</tissue>
    </source>
</reference>
<accession>A0AAP0QIV8</accession>
<protein>
    <submittedName>
        <fullName evidence="1">Uncharacterized protein</fullName>
    </submittedName>
</protein>
<evidence type="ECO:0000313" key="2">
    <source>
        <dbReference type="Proteomes" id="UP001428341"/>
    </source>
</evidence>
<gene>
    <name evidence="1" type="ORF">WN944_004695</name>
</gene>
<dbReference type="EMBL" id="JBCGBO010000006">
    <property type="protein sequence ID" value="KAK9193993.1"/>
    <property type="molecule type" value="Genomic_DNA"/>
</dbReference>
<proteinExistence type="predicted"/>
<sequence>MTRVTRFANLYGLCDGLHGEPGKCSTEAVNRGREQLIGNANGNAQQLYLDLSTCI</sequence>
<dbReference type="AlphaFoldDB" id="A0AAP0QIV8"/>
<organism evidence="1 2">
    <name type="scientific">Citrus x changshan-huyou</name>
    <dbReference type="NCBI Taxonomy" id="2935761"/>
    <lineage>
        <taxon>Eukaryota</taxon>
        <taxon>Viridiplantae</taxon>
        <taxon>Streptophyta</taxon>
        <taxon>Embryophyta</taxon>
        <taxon>Tracheophyta</taxon>
        <taxon>Spermatophyta</taxon>
        <taxon>Magnoliopsida</taxon>
        <taxon>eudicotyledons</taxon>
        <taxon>Gunneridae</taxon>
        <taxon>Pentapetalae</taxon>
        <taxon>rosids</taxon>
        <taxon>malvids</taxon>
        <taxon>Sapindales</taxon>
        <taxon>Rutaceae</taxon>
        <taxon>Aurantioideae</taxon>
        <taxon>Citrus</taxon>
    </lineage>
</organism>